<name>A0A643JSG8_9EURY</name>
<sequence length="227" mass="24918">MSDERSDTAGEVEAVNLESESPKLALVDVWDSSRDPFNEWVLSVSQTFYESGLGIEMVARFLDTTPGELAAVLVLATMEEDDLSILAEDVPPKTTWFAFANATTDEIVAGLKALDDMSSDDAPHAVVKGAFREVSGPRPEENVAELPGKVFFHMSTKAKQYGLLSGKSRKFLFDMGKRRRADYDMSPAQADYACDLLEQLADKGAVTRGSPDDDQDICNQVLDALRR</sequence>
<proteinExistence type="predicted"/>
<protein>
    <submittedName>
        <fullName evidence="1">Uncharacterized protein</fullName>
    </submittedName>
</protein>
<evidence type="ECO:0000313" key="1">
    <source>
        <dbReference type="EMBL" id="KAB1184766.1"/>
    </source>
</evidence>
<dbReference type="RefSeq" id="WP_151139930.1">
    <property type="nucleotide sequence ID" value="NZ_VZUS01000006.1"/>
</dbReference>
<dbReference type="EMBL" id="VZUS01000006">
    <property type="protein sequence ID" value="KAB1184766.1"/>
    <property type="molecule type" value="Genomic_DNA"/>
</dbReference>
<gene>
    <name evidence="1" type="ORF">Hfx1149_17015</name>
</gene>
<accession>A0A643JSG8</accession>
<comment type="caution">
    <text evidence="1">The sequence shown here is derived from an EMBL/GenBank/DDBJ whole genome shotgun (WGS) entry which is preliminary data.</text>
</comment>
<reference evidence="1" key="1">
    <citation type="submission" date="2019-09" db="EMBL/GenBank/DDBJ databases">
        <title>Genomic analysis of Haloferax sp. CBA1149.</title>
        <authorList>
            <person name="Roh S.W."/>
        </authorList>
    </citation>
    <scope>NUCLEOTIDE SEQUENCE</scope>
    <source>
        <strain evidence="1">CBA1149</strain>
    </source>
</reference>
<dbReference type="AlphaFoldDB" id="A0A643JSG8"/>
<organism evidence="1">
    <name type="scientific">Haloferax sp. CBA1149</name>
    <dbReference type="NCBI Taxonomy" id="2650753"/>
    <lineage>
        <taxon>Archaea</taxon>
        <taxon>Methanobacteriati</taxon>
        <taxon>Methanobacteriota</taxon>
        <taxon>Stenosarchaea group</taxon>
        <taxon>Halobacteria</taxon>
        <taxon>Halobacteriales</taxon>
        <taxon>Haloferacaceae</taxon>
        <taxon>Haloferax</taxon>
    </lineage>
</organism>